<comment type="caution">
    <text evidence="1">The sequence shown here is derived from an EMBL/GenBank/DDBJ whole genome shotgun (WGS) entry which is preliminary data.</text>
</comment>
<proteinExistence type="predicted"/>
<name>A0AC60P272_IXOPE</name>
<organism evidence="1 2">
    <name type="scientific">Ixodes persulcatus</name>
    <name type="common">Taiga tick</name>
    <dbReference type="NCBI Taxonomy" id="34615"/>
    <lineage>
        <taxon>Eukaryota</taxon>
        <taxon>Metazoa</taxon>
        <taxon>Ecdysozoa</taxon>
        <taxon>Arthropoda</taxon>
        <taxon>Chelicerata</taxon>
        <taxon>Arachnida</taxon>
        <taxon>Acari</taxon>
        <taxon>Parasitiformes</taxon>
        <taxon>Ixodida</taxon>
        <taxon>Ixodoidea</taxon>
        <taxon>Ixodidae</taxon>
        <taxon>Ixodinae</taxon>
        <taxon>Ixodes</taxon>
    </lineage>
</organism>
<reference evidence="1 2" key="1">
    <citation type="journal article" date="2020" name="Cell">
        <title>Large-Scale Comparative Analyses of Tick Genomes Elucidate Their Genetic Diversity and Vector Capacities.</title>
        <authorList>
            <consortium name="Tick Genome and Microbiome Consortium (TIGMIC)"/>
            <person name="Jia N."/>
            <person name="Wang J."/>
            <person name="Shi W."/>
            <person name="Du L."/>
            <person name="Sun Y."/>
            <person name="Zhan W."/>
            <person name="Jiang J.F."/>
            <person name="Wang Q."/>
            <person name="Zhang B."/>
            <person name="Ji P."/>
            <person name="Bell-Sakyi L."/>
            <person name="Cui X.M."/>
            <person name="Yuan T.T."/>
            <person name="Jiang B.G."/>
            <person name="Yang W.F."/>
            <person name="Lam T.T."/>
            <person name="Chang Q.C."/>
            <person name="Ding S.J."/>
            <person name="Wang X.J."/>
            <person name="Zhu J.G."/>
            <person name="Ruan X.D."/>
            <person name="Zhao L."/>
            <person name="Wei J.T."/>
            <person name="Ye R.Z."/>
            <person name="Que T.C."/>
            <person name="Du C.H."/>
            <person name="Zhou Y.H."/>
            <person name="Cheng J.X."/>
            <person name="Dai P.F."/>
            <person name="Guo W.B."/>
            <person name="Han X.H."/>
            <person name="Huang E.J."/>
            <person name="Li L.F."/>
            <person name="Wei W."/>
            <person name="Gao Y.C."/>
            <person name="Liu J.Z."/>
            <person name="Shao H.Z."/>
            <person name="Wang X."/>
            <person name="Wang C.C."/>
            <person name="Yang T.C."/>
            <person name="Huo Q.B."/>
            <person name="Li W."/>
            <person name="Chen H.Y."/>
            <person name="Chen S.E."/>
            <person name="Zhou L.G."/>
            <person name="Ni X.B."/>
            <person name="Tian J.H."/>
            <person name="Sheng Y."/>
            <person name="Liu T."/>
            <person name="Pan Y.S."/>
            <person name="Xia L.Y."/>
            <person name="Li J."/>
            <person name="Zhao F."/>
            <person name="Cao W.C."/>
        </authorList>
    </citation>
    <scope>NUCLEOTIDE SEQUENCE [LARGE SCALE GENOMIC DNA]</scope>
    <source>
        <strain evidence="1">Iper-2018</strain>
    </source>
</reference>
<evidence type="ECO:0000313" key="1">
    <source>
        <dbReference type="EMBL" id="KAG0413412.1"/>
    </source>
</evidence>
<sequence>MGHKILIYFFGAISAILHDSTPIQLKLLEIRYALIFYVVYHSLRGNIMDLLMAGSTSVATSILYILLHCADNPGTVQAKIQKEVDSVVGCGRTPTWEDHRLMPYSMAVIWEMSRWKPILTLSLPREVDEDVFLNGYLIPKGTIVVANVWAAHFDPKHWKNPEEFNPSRFLTPNESALLPRPECLIPFSIVKSRVYLKGDKLRRAIERDEGCCVWVHDSGCGTRFFVLLFFLNSKFCFANQVARFK</sequence>
<gene>
    <name evidence="1" type="ORF">HPB47_009432</name>
</gene>
<dbReference type="Proteomes" id="UP000805193">
    <property type="component" value="Unassembled WGS sequence"/>
</dbReference>
<evidence type="ECO:0000313" key="2">
    <source>
        <dbReference type="Proteomes" id="UP000805193"/>
    </source>
</evidence>
<accession>A0AC60P272</accession>
<protein>
    <submittedName>
        <fullName evidence="1">Uncharacterized protein</fullName>
    </submittedName>
</protein>
<keyword evidence="2" id="KW-1185">Reference proteome</keyword>
<dbReference type="EMBL" id="JABSTQ010011263">
    <property type="protein sequence ID" value="KAG0413412.1"/>
    <property type="molecule type" value="Genomic_DNA"/>
</dbReference>